<name>A0A177U071_9BASI</name>
<dbReference type="Proteomes" id="UP000077671">
    <property type="component" value="Unassembled WGS sequence"/>
</dbReference>
<evidence type="ECO:0000313" key="2">
    <source>
        <dbReference type="EMBL" id="KAE8247389.1"/>
    </source>
</evidence>
<comment type="caution">
    <text evidence="2">The sequence shown here is derived from an EMBL/GenBank/DDBJ whole genome shotgun (WGS) entry which is preliminary data.</text>
</comment>
<feature type="region of interest" description="Disordered" evidence="1">
    <location>
        <begin position="1"/>
        <end position="30"/>
    </location>
</feature>
<feature type="compositionally biased region" description="Polar residues" evidence="1">
    <location>
        <begin position="13"/>
        <end position="30"/>
    </location>
</feature>
<organism evidence="2 3">
    <name type="scientific">Tilletia caries</name>
    <name type="common">wheat bunt fungus</name>
    <dbReference type="NCBI Taxonomy" id="13290"/>
    <lineage>
        <taxon>Eukaryota</taxon>
        <taxon>Fungi</taxon>
        <taxon>Dikarya</taxon>
        <taxon>Basidiomycota</taxon>
        <taxon>Ustilaginomycotina</taxon>
        <taxon>Exobasidiomycetes</taxon>
        <taxon>Tilletiales</taxon>
        <taxon>Tilletiaceae</taxon>
        <taxon>Tilletia</taxon>
    </lineage>
</organism>
<accession>A0A177U071</accession>
<dbReference type="EMBL" id="LWDD02001541">
    <property type="protein sequence ID" value="KAE8247389.1"/>
    <property type="molecule type" value="Genomic_DNA"/>
</dbReference>
<protein>
    <submittedName>
        <fullName evidence="2">Uncharacterized protein</fullName>
    </submittedName>
</protein>
<evidence type="ECO:0000313" key="3">
    <source>
        <dbReference type="Proteomes" id="UP000077671"/>
    </source>
</evidence>
<sequence length="86" mass="9626">MNANVAVEARPTRSASNKSNLPASSYSSKPQYCSRLFPVPTRYTFLLPPLSRPVARQRIPNARNFRTYCSVRNRISLPVLLQGSST</sequence>
<gene>
    <name evidence="2" type="ORF">A4X03_0g7057</name>
</gene>
<reference evidence="2" key="1">
    <citation type="submission" date="2016-04" db="EMBL/GenBank/DDBJ databases">
        <authorList>
            <person name="Nguyen H.D."/>
            <person name="Kesanakurti P."/>
            <person name="Cullis J."/>
            <person name="Levesque C.A."/>
            <person name="Hambleton S."/>
        </authorList>
    </citation>
    <scope>NUCLEOTIDE SEQUENCE</scope>
    <source>
        <strain evidence="2">DAOMC 238032</strain>
    </source>
</reference>
<reference evidence="2" key="2">
    <citation type="journal article" date="2019" name="IMA Fungus">
        <title>Genome sequencing and comparison of five Tilletia species to identify candidate genes for the detection of regulated species infecting wheat.</title>
        <authorList>
            <person name="Nguyen H.D.T."/>
            <person name="Sultana T."/>
            <person name="Kesanakurti P."/>
            <person name="Hambleton S."/>
        </authorList>
    </citation>
    <scope>NUCLEOTIDE SEQUENCE</scope>
    <source>
        <strain evidence="2">DAOMC 238032</strain>
    </source>
</reference>
<evidence type="ECO:0000256" key="1">
    <source>
        <dbReference type="SAM" id="MobiDB-lite"/>
    </source>
</evidence>
<proteinExistence type="predicted"/>
<dbReference type="AlphaFoldDB" id="A0A177U071"/>